<proteinExistence type="predicted"/>
<evidence type="ECO:0000313" key="4">
    <source>
        <dbReference type="Proteomes" id="UP001301958"/>
    </source>
</evidence>
<comment type="caution">
    <text evidence="3">The sequence shown here is derived from an EMBL/GenBank/DDBJ whole genome shotgun (WGS) entry which is preliminary data.</text>
</comment>
<dbReference type="InterPro" id="IPR029058">
    <property type="entry name" value="AB_hydrolase_fold"/>
</dbReference>
<keyword evidence="3" id="KW-0378">Hydrolase</keyword>
<organism evidence="3 4">
    <name type="scientific">Podospora fimiseda</name>
    <dbReference type="NCBI Taxonomy" id="252190"/>
    <lineage>
        <taxon>Eukaryota</taxon>
        <taxon>Fungi</taxon>
        <taxon>Dikarya</taxon>
        <taxon>Ascomycota</taxon>
        <taxon>Pezizomycotina</taxon>
        <taxon>Sordariomycetes</taxon>
        <taxon>Sordariomycetidae</taxon>
        <taxon>Sordariales</taxon>
        <taxon>Podosporaceae</taxon>
        <taxon>Podospora</taxon>
    </lineage>
</organism>
<dbReference type="AlphaFoldDB" id="A0AAN6YNW7"/>
<feature type="chain" id="PRO_5042923709" evidence="1">
    <location>
        <begin position="24"/>
        <end position="395"/>
    </location>
</feature>
<dbReference type="InterPro" id="IPR000073">
    <property type="entry name" value="AB_hydrolase_1"/>
</dbReference>
<protein>
    <submittedName>
        <fullName evidence="3">Alpha/Beta hydrolase protein</fullName>
    </submittedName>
</protein>
<reference evidence="3" key="2">
    <citation type="submission" date="2023-05" db="EMBL/GenBank/DDBJ databases">
        <authorList>
            <consortium name="Lawrence Berkeley National Laboratory"/>
            <person name="Steindorff A."/>
            <person name="Hensen N."/>
            <person name="Bonometti L."/>
            <person name="Westerberg I."/>
            <person name="Brannstrom I.O."/>
            <person name="Guillou S."/>
            <person name="Cros-Aarteil S."/>
            <person name="Calhoun S."/>
            <person name="Haridas S."/>
            <person name="Kuo A."/>
            <person name="Mondo S."/>
            <person name="Pangilinan J."/>
            <person name="Riley R."/>
            <person name="Labutti K."/>
            <person name="Andreopoulos B."/>
            <person name="Lipzen A."/>
            <person name="Chen C."/>
            <person name="Yanf M."/>
            <person name="Daum C."/>
            <person name="Ng V."/>
            <person name="Clum A."/>
            <person name="Ohm R."/>
            <person name="Martin F."/>
            <person name="Silar P."/>
            <person name="Natvig D."/>
            <person name="Lalanne C."/>
            <person name="Gautier V."/>
            <person name="Ament-Velasquez S.L."/>
            <person name="Kruys A."/>
            <person name="Hutchinson M.I."/>
            <person name="Powell A.J."/>
            <person name="Barry K."/>
            <person name="Miller A.N."/>
            <person name="Grigoriev I.V."/>
            <person name="Debuchy R."/>
            <person name="Gladieux P."/>
            <person name="Thoren M.H."/>
            <person name="Johannesson H."/>
        </authorList>
    </citation>
    <scope>NUCLEOTIDE SEQUENCE</scope>
    <source>
        <strain evidence="3">CBS 990.96</strain>
    </source>
</reference>
<feature type="signal peptide" evidence="1">
    <location>
        <begin position="1"/>
        <end position="23"/>
    </location>
</feature>
<dbReference type="Gene3D" id="3.40.50.1820">
    <property type="entry name" value="alpha/beta hydrolase"/>
    <property type="match status" value="1"/>
</dbReference>
<keyword evidence="1" id="KW-0732">Signal</keyword>
<evidence type="ECO:0000256" key="1">
    <source>
        <dbReference type="SAM" id="SignalP"/>
    </source>
</evidence>
<dbReference type="EMBL" id="MU865456">
    <property type="protein sequence ID" value="KAK4222739.1"/>
    <property type="molecule type" value="Genomic_DNA"/>
</dbReference>
<dbReference type="SUPFAM" id="SSF53474">
    <property type="entry name" value="alpha/beta-Hydrolases"/>
    <property type="match status" value="1"/>
</dbReference>
<evidence type="ECO:0000259" key="2">
    <source>
        <dbReference type="Pfam" id="PF12697"/>
    </source>
</evidence>
<dbReference type="Pfam" id="PF12697">
    <property type="entry name" value="Abhydrolase_6"/>
    <property type="match status" value="1"/>
</dbReference>
<keyword evidence="4" id="KW-1185">Reference proteome</keyword>
<reference evidence="3" key="1">
    <citation type="journal article" date="2023" name="Mol. Phylogenet. Evol.">
        <title>Genome-scale phylogeny and comparative genomics of the fungal order Sordariales.</title>
        <authorList>
            <person name="Hensen N."/>
            <person name="Bonometti L."/>
            <person name="Westerberg I."/>
            <person name="Brannstrom I.O."/>
            <person name="Guillou S."/>
            <person name="Cros-Aarteil S."/>
            <person name="Calhoun S."/>
            <person name="Haridas S."/>
            <person name="Kuo A."/>
            <person name="Mondo S."/>
            <person name="Pangilinan J."/>
            <person name="Riley R."/>
            <person name="LaButti K."/>
            <person name="Andreopoulos B."/>
            <person name="Lipzen A."/>
            <person name="Chen C."/>
            <person name="Yan M."/>
            <person name="Daum C."/>
            <person name="Ng V."/>
            <person name="Clum A."/>
            <person name="Steindorff A."/>
            <person name="Ohm R.A."/>
            <person name="Martin F."/>
            <person name="Silar P."/>
            <person name="Natvig D.O."/>
            <person name="Lalanne C."/>
            <person name="Gautier V."/>
            <person name="Ament-Velasquez S.L."/>
            <person name="Kruys A."/>
            <person name="Hutchinson M.I."/>
            <person name="Powell A.J."/>
            <person name="Barry K."/>
            <person name="Miller A.N."/>
            <person name="Grigoriev I.V."/>
            <person name="Debuchy R."/>
            <person name="Gladieux P."/>
            <person name="Hiltunen Thoren M."/>
            <person name="Johannesson H."/>
        </authorList>
    </citation>
    <scope>NUCLEOTIDE SEQUENCE</scope>
    <source>
        <strain evidence="3">CBS 990.96</strain>
    </source>
</reference>
<evidence type="ECO:0000313" key="3">
    <source>
        <dbReference type="EMBL" id="KAK4222739.1"/>
    </source>
</evidence>
<dbReference type="Proteomes" id="UP001301958">
    <property type="component" value="Unassembled WGS sequence"/>
</dbReference>
<gene>
    <name evidence="3" type="ORF">QBC38DRAFT_489108</name>
</gene>
<name>A0AAN6YNW7_9PEZI</name>
<accession>A0AAN6YNW7</accession>
<sequence length="395" mass="43631">MFIQKIIPSWLLAVTATAPVTQAGSSHHSHHSKIKPQCSSVSFKFSVTNAENLLFNPSINPNNETEVTQFINFILTPGANFIAGTQNVSGNFQMDGVYCSPPKSTARNVLQILVHGATYNKSSWQWTDLGERYDYPLAATREGYATLAIDRLSHGTNPDKPDPLNVVQPGLQIELLRQLITTVRTSSSNPLVKKFKKVVWVGHSWGSMLGIGYARLHGTDPAAIFDAFVATGVSSQLNSSVFRQYIPAPASRIYPDRFGSLPAGYLAYVDKASRVASFYSGEYDPAIPQYDFDHADFTTVGEFGGVGTLLQPAPHFKKPTIVVTGSEDVIFCVQAGVDPKECDKILEKTRTDLFPDVPKEKYEYFAPRRAGHDQSLHKAAPEVAKRIHKFLNKYF</sequence>
<dbReference type="GO" id="GO:0016787">
    <property type="term" value="F:hydrolase activity"/>
    <property type="evidence" value="ECO:0007669"/>
    <property type="project" value="UniProtKB-KW"/>
</dbReference>
<feature type="domain" description="AB hydrolase-1" evidence="2">
    <location>
        <begin position="112"/>
        <end position="382"/>
    </location>
</feature>